<dbReference type="InterPro" id="IPR013783">
    <property type="entry name" value="Ig-like_fold"/>
</dbReference>
<dbReference type="CDD" id="cd00063">
    <property type="entry name" value="FN3"/>
    <property type="match status" value="9"/>
</dbReference>
<organism evidence="18 19">
    <name type="scientific">Pinctada imbricata</name>
    <name type="common">Atlantic pearl-oyster</name>
    <name type="synonym">Pinctada martensii</name>
    <dbReference type="NCBI Taxonomy" id="66713"/>
    <lineage>
        <taxon>Eukaryota</taxon>
        <taxon>Metazoa</taxon>
        <taxon>Spiralia</taxon>
        <taxon>Lophotrochozoa</taxon>
        <taxon>Mollusca</taxon>
        <taxon>Bivalvia</taxon>
        <taxon>Autobranchia</taxon>
        <taxon>Pteriomorphia</taxon>
        <taxon>Pterioida</taxon>
        <taxon>Pterioidea</taxon>
        <taxon>Pteriidae</taxon>
        <taxon>Pinctada</taxon>
    </lineage>
</organism>
<dbReference type="SUPFAM" id="SSF49265">
    <property type="entry name" value="Fibronectin type III"/>
    <property type="match status" value="7"/>
</dbReference>
<keyword evidence="6" id="KW-0378">Hydrolase</keyword>
<evidence type="ECO:0000259" key="17">
    <source>
        <dbReference type="PROSITE" id="PS50853"/>
    </source>
</evidence>
<feature type="domain" description="Fibronectin type-III" evidence="17">
    <location>
        <begin position="960"/>
        <end position="1046"/>
    </location>
</feature>
<reference evidence="18" key="1">
    <citation type="submission" date="2019-08" db="EMBL/GenBank/DDBJ databases">
        <title>The improved chromosome-level genome for the pearl oyster Pinctada fucata martensii using PacBio sequencing and Hi-C.</title>
        <authorList>
            <person name="Zheng Z."/>
        </authorList>
    </citation>
    <scope>NUCLEOTIDE SEQUENCE</scope>
    <source>
        <strain evidence="18">ZZ-2019</strain>
        <tissue evidence="18">Adductor muscle</tissue>
    </source>
</reference>
<dbReference type="EC" id="3.1.3.48" evidence="2"/>
<dbReference type="FunFam" id="3.90.190.10:FF:000009">
    <property type="entry name" value="Receptor-type tyrosine-protein phosphatase beta"/>
    <property type="match status" value="1"/>
</dbReference>
<feature type="region of interest" description="Disordered" evidence="13">
    <location>
        <begin position="1732"/>
        <end position="1852"/>
    </location>
</feature>
<protein>
    <recommendedName>
        <fullName evidence="2">protein-tyrosine-phosphatase</fullName>
        <ecNumber evidence="2">3.1.3.48</ecNumber>
    </recommendedName>
</protein>
<feature type="compositionally biased region" description="Basic residues" evidence="13">
    <location>
        <begin position="1799"/>
        <end position="1813"/>
    </location>
</feature>
<keyword evidence="19" id="KW-1185">Reference proteome</keyword>
<dbReference type="InterPro" id="IPR029021">
    <property type="entry name" value="Prot-tyrosine_phosphatase-like"/>
</dbReference>
<evidence type="ECO:0000256" key="13">
    <source>
        <dbReference type="SAM" id="MobiDB-lite"/>
    </source>
</evidence>
<dbReference type="InterPro" id="IPR036116">
    <property type="entry name" value="FN3_sf"/>
</dbReference>
<dbReference type="PROSITE" id="PS50853">
    <property type="entry name" value="FN3"/>
    <property type="match status" value="9"/>
</dbReference>
<feature type="region of interest" description="Disordered" evidence="13">
    <location>
        <begin position="1904"/>
        <end position="1952"/>
    </location>
</feature>
<dbReference type="GO" id="GO:0032502">
    <property type="term" value="P:developmental process"/>
    <property type="evidence" value="ECO:0007669"/>
    <property type="project" value="UniProtKB-ARBA"/>
</dbReference>
<feature type="domain" description="Fibronectin type-III" evidence="17">
    <location>
        <begin position="223"/>
        <end position="315"/>
    </location>
</feature>
<dbReference type="InterPro" id="IPR000242">
    <property type="entry name" value="PTP_cat"/>
</dbReference>
<keyword evidence="4" id="KW-0732">Signal</keyword>
<feature type="compositionally biased region" description="Polar residues" evidence="13">
    <location>
        <begin position="2275"/>
        <end position="2292"/>
    </location>
</feature>
<feature type="compositionally biased region" description="Polar residues" evidence="13">
    <location>
        <begin position="1932"/>
        <end position="1951"/>
    </location>
</feature>
<evidence type="ECO:0000259" key="16">
    <source>
        <dbReference type="PROSITE" id="PS50056"/>
    </source>
</evidence>
<feature type="domain" description="Fibronectin type-III" evidence="17">
    <location>
        <begin position="1050"/>
        <end position="1150"/>
    </location>
</feature>
<dbReference type="InterPro" id="IPR000387">
    <property type="entry name" value="Tyr_Pase_dom"/>
</dbReference>
<evidence type="ECO:0000256" key="12">
    <source>
        <dbReference type="SAM" id="Coils"/>
    </source>
</evidence>
<keyword evidence="8 14" id="KW-1133">Transmembrane helix</keyword>
<dbReference type="PANTHER" id="PTHR46957:SF3">
    <property type="entry name" value="CYTOKINE RECEPTOR"/>
    <property type="match status" value="1"/>
</dbReference>
<dbReference type="Pfam" id="PF18861">
    <property type="entry name" value="PTP_tm"/>
    <property type="match status" value="1"/>
</dbReference>
<dbReference type="Pfam" id="PF00041">
    <property type="entry name" value="fn3"/>
    <property type="match status" value="7"/>
</dbReference>
<evidence type="ECO:0000256" key="9">
    <source>
        <dbReference type="ARBA" id="ARBA00023136"/>
    </source>
</evidence>
<evidence type="ECO:0000256" key="5">
    <source>
        <dbReference type="ARBA" id="ARBA00022737"/>
    </source>
</evidence>
<dbReference type="GO" id="GO:0016020">
    <property type="term" value="C:membrane"/>
    <property type="evidence" value="ECO:0007669"/>
    <property type="project" value="UniProtKB-SubCell"/>
</dbReference>
<feature type="domain" description="Fibronectin type-III" evidence="17">
    <location>
        <begin position="43"/>
        <end position="135"/>
    </location>
</feature>
<dbReference type="PROSITE" id="PS00383">
    <property type="entry name" value="TYR_PHOSPHATASE_1"/>
    <property type="match status" value="1"/>
</dbReference>
<evidence type="ECO:0000313" key="18">
    <source>
        <dbReference type="EMBL" id="KAK3098725.1"/>
    </source>
</evidence>
<accession>A0AA88YBC4</accession>
<dbReference type="InterPro" id="IPR016130">
    <property type="entry name" value="Tyr_Pase_AS"/>
</dbReference>
<comment type="catalytic activity">
    <reaction evidence="11">
        <text>O-phospho-L-tyrosyl-[protein] + H2O = L-tyrosyl-[protein] + phosphate</text>
        <dbReference type="Rhea" id="RHEA:10684"/>
        <dbReference type="Rhea" id="RHEA-COMP:10136"/>
        <dbReference type="Rhea" id="RHEA-COMP:20101"/>
        <dbReference type="ChEBI" id="CHEBI:15377"/>
        <dbReference type="ChEBI" id="CHEBI:43474"/>
        <dbReference type="ChEBI" id="CHEBI:46858"/>
        <dbReference type="ChEBI" id="CHEBI:61978"/>
        <dbReference type="EC" id="3.1.3.48"/>
    </reaction>
</comment>
<keyword evidence="9 14" id="KW-0472">Membrane</keyword>
<feature type="region of interest" description="Disordered" evidence="13">
    <location>
        <begin position="217"/>
        <end position="236"/>
    </location>
</feature>
<evidence type="ECO:0000259" key="15">
    <source>
        <dbReference type="PROSITE" id="PS50055"/>
    </source>
</evidence>
<dbReference type="SMART" id="SM00060">
    <property type="entry name" value="FN3"/>
    <property type="match status" value="12"/>
</dbReference>
<feature type="domain" description="Tyrosine-protein phosphatase" evidence="15">
    <location>
        <begin position="1399"/>
        <end position="1654"/>
    </location>
</feature>
<dbReference type="SMART" id="SM00404">
    <property type="entry name" value="PTPc_motif"/>
    <property type="match status" value="1"/>
</dbReference>
<keyword evidence="7" id="KW-0904">Protein phosphatase</keyword>
<comment type="subcellular location">
    <subcellularLocation>
        <location evidence="1">Membrane</location>
        <topology evidence="1">Single-pass type I membrane protein</topology>
    </subcellularLocation>
</comment>
<feature type="domain" description="Fibronectin type-III" evidence="17">
    <location>
        <begin position="413"/>
        <end position="504"/>
    </location>
</feature>
<dbReference type="PRINTS" id="PR00700">
    <property type="entry name" value="PRTYPHPHTASE"/>
</dbReference>
<dbReference type="InterPro" id="IPR050713">
    <property type="entry name" value="RTP_Phos/Ushers"/>
</dbReference>
<feature type="domain" description="Fibronectin type-III" evidence="17">
    <location>
        <begin position="592"/>
        <end position="689"/>
    </location>
</feature>
<dbReference type="PROSITE" id="PS50055">
    <property type="entry name" value="TYR_PHOSPHATASE_PTP"/>
    <property type="match status" value="1"/>
</dbReference>
<feature type="compositionally biased region" description="Basic and acidic residues" evidence="13">
    <location>
        <begin position="1732"/>
        <end position="1764"/>
    </location>
</feature>
<gene>
    <name evidence="18" type="ORF">FSP39_022407</name>
</gene>
<evidence type="ECO:0000313" key="19">
    <source>
        <dbReference type="Proteomes" id="UP001186944"/>
    </source>
</evidence>
<sequence length="2292" mass="256664">MASGAIYLDHMISGLQPGQTYAVLVDRDGLLIDNTTITMRPLPPFNLSISEAGTNFLQITWSLEPSSKQDKIRIKISSNDSDVTEVDIPSGEITYNITDLLPGRDYTVTMAAVSRGVYSNTSMSLIDNTVPTPPSIHLISALDNRSLLITTLSDQFSDKLIYTATYNDTSGVEKVLELVCHVILHSCVTEVHTGRPGIDLEIQVYAVKGSRRSLPDMVLHSTKPNPVEGIREDSGSTNHLHLSLTPPINSNYSSYIIRVSEDDGSGDYISERNLTLPGTETDFFLWNLTAGYTYNVSVSATTEWEESDPFYMAFNTAPNSVESMTLEEITNSSVTVTWSSVKSGGLDSYHVSINPKEQFTMSPLVQFNLTDRRETFSDLIPGKFYTISVMAYKGKKISPPQTKAFWTKPNPPINLNITVKSGREIDADWAPPPEGMVDNYTLFITSQNTTDADFDTLVFVLTETYYRFTTLHPGETYNISVRANSGDAYSELVSTPLQLTSSVAELFVDFIDFDMINVTWPKPNGSVFDSYQLNIDPSDKNSSIIIPESSGIVHYSFSDLKPGRRYTVSLAIIDSGVKTDETSISVITTPRAVYDLNVTSHDPMTLNLEWRVDDPEQQHHFLVQYHDVDASGNLSLPMILALHDVTVYSAHILNLEPGHRYTVYVQAKQEIETMVAYSPWVTTNKTTMPLQVVDLKYQLMDFDVQLSWQPNTSSTQNSYFIWYRSTMPGFSGTWKQNSTKDLTFTLKDLFPGLQYEMVVFAVSYEESSLPTMKSTQIPPLPPSNLTVADVNTTSFTLSWVYDEQSTYVEEWVVLYEGLVDNVNSNETIVALSGQRDQSVTISGLTAGLMYDVTIYSLVKDVKSKIIHRHVTVKPVCKVSLTLGQDTTNSITVFYSQESNYFDYYKFWLVNGSKEIMKNKTDPLRQVEFNQLSGGTEYIVYVVAVSGDQESDPIMLPAQTLPNNPRVDRISLKTSIRLKIHRPEGGVDSYMAVCTPNCGSHTAQANQDVVSILFEGLLPYTSYQFQITTIAGSKTSDLFLNIQTSQSAPGAVGNLRAVEPSALTANVTWTPPSTTNGQITAYIVQYYRYAEDGQVTDSGSQNKTAGPLMSPQSVIFSNLKAGYKYIFMVYAKTVEIGEVATVQLQLRTYHPPLKDGITITDAQPRKLDKGENLLTPNTMKVYFTNAFSDKYGKIVQYTVIVATDTDDLYFKSHTLPDWKSAQNDRSIKAYQTIANCSDFFHPHSTCTPLGPFTSDPEANHRVFEIGADANCASGHYCNGPLQPQTKYYVKLRAYTTGGYSDTVYSDPIITAAIPPEPESTSVGMIVGIILAVLAVPFIIAVIIFIKRRRDNKGNMARSTGIGSNFTPRSSMRVIKKSHLVQIGDFKEYIKTLSADSDFKYAEHFEELKEVGRDQSSHAAELPVNRGKNRFTNILPYDHSRVKLLPTDDEEGSDYINANYVPGYSSKREYIVTQGPLPSTRDDFWRMVWEQNIRNIVMLTRCVEKGREKCDHYWPMGSDAMFYGDLQVAALNETKFPTWSVTEFRVAYGNLTRQVRHFHFTAWPDFGVPERPATLVRFVKTVREQLIKECGPILVHCSAGVGRSGTFIVLDRLLQHIKDHDTVDVFAVVHELRKERMWMVQTEQQYICIHQCLLCVLEGREEEHVYHNVGVSNNAFEVMKSCFSLHKEVLFPRAVLPIEQMDTLGRDLEYFIPANFHNFSSMKLAIDHYRAQATKRKVEQEKEEKRRQLILSKRREQQREATEKYQRSHLPARPPSGRSSSSSHRAHSRSGRGLDETLRLIRGHSAHSGHHRHRNGGQGQSPRQTYNDALNKPYFNKYSSHRPNSPPEKCDSQAKNRLHNNSLRNLTNSKSLFEQQLEQQQRMLADQQKQAIHDFNNAVMQEMSEDNHGYGYNNYDNHDQCDSDSLSSVDSLERSQNQDSHYGNGYTHGNTGEIQPMEHMVSNSNVIRTSSSGVLTRDTHQNVRDVSAQLNSNFANMYSPMNPSDMTSQIDSYNVDQTQNISQKNMSRAEMKPDFQSAYQGVNKGNDNRPKVQLRAWATPSPVDGAHSSKAPVIPMTNTNPYTPRNTMTTVTMTTTYDENKSKNLQNNDRLEERPNPLNVYSNRLASHVIPNGYNVIDSNVGDNVQEREVQRNGTRNLEFLETVTNTLDKKVQSQGIVNVTMPVSQGTVPVSQGAMPVSQGAMPVSQGALPVSQGALPFSQGTVPVSQGAMPVTQGALNNIDNRDNNSLSKPLPSTTNMSVPNSQGVASKLPRPVSAKNNSNIMHNSEASNSIH</sequence>
<feature type="domain" description="Fibronectin type-III" evidence="17">
    <location>
        <begin position="781"/>
        <end position="875"/>
    </location>
</feature>
<dbReference type="InterPro" id="IPR041201">
    <property type="entry name" value="PTPRJ_TM"/>
</dbReference>
<dbReference type="CDD" id="cd14548">
    <property type="entry name" value="R3-PTPc"/>
    <property type="match status" value="1"/>
</dbReference>
<keyword evidence="3 14" id="KW-0812">Transmembrane</keyword>
<feature type="domain" description="Fibronectin type-III" evidence="17">
    <location>
        <begin position="691"/>
        <end position="780"/>
    </location>
</feature>
<evidence type="ECO:0000256" key="3">
    <source>
        <dbReference type="ARBA" id="ARBA00022692"/>
    </source>
</evidence>
<dbReference type="PROSITE" id="PS50056">
    <property type="entry name" value="TYR_PHOSPHATASE_2"/>
    <property type="match status" value="1"/>
</dbReference>
<dbReference type="Proteomes" id="UP001186944">
    <property type="component" value="Unassembled WGS sequence"/>
</dbReference>
<feature type="compositionally biased region" description="Polar residues" evidence="13">
    <location>
        <begin position="2234"/>
        <end position="2265"/>
    </location>
</feature>
<dbReference type="InterPro" id="IPR003595">
    <property type="entry name" value="Tyr_Pase_cat"/>
</dbReference>
<dbReference type="Gene3D" id="3.90.190.10">
    <property type="entry name" value="Protein tyrosine phosphatase superfamily"/>
    <property type="match status" value="1"/>
</dbReference>
<comment type="caution">
    <text evidence="18">The sequence shown here is derived from an EMBL/GenBank/DDBJ whole genome shotgun (WGS) entry which is preliminary data.</text>
</comment>
<feature type="domain" description="Fibronectin type-III" evidence="17">
    <location>
        <begin position="317"/>
        <end position="412"/>
    </location>
</feature>
<evidence type="ECO:0000256" key="10">
    <source>
        <dbReference type="ARBA" id="ARBA00023180"/>
    </source>
</evidence>
<keyword evidence="10" id="KW-0325">Glycoprotein</keyword>
<feature type="transmembrane region" description="Helical" evidence="14">
    <location>
        <begin position="1321"/>
        <end position="1344"/>
    </location>
</feature>
<dbReference type="GO" id="GO:0004725">
    <property type="term" value="F:protein tyrosine phosphatase activity"/>
    <property type="evidence" value="ECO:0007669"/>
    <property type="project" value="UniProtKB-EC"/>
</dbReference>
<dbReference type="PANTHER" id="PTHR46957">
    <property type="entry name" value="CYTOKINE RECEPTOR"/>
    <property type="match status" value="1"/>
</dbReference>
<feature type="region of interest" description="Disordered" evidence="13">
    <location>
        <begin position="2058"/>
        <end position="2085"/>
    </location>
</feature>
<evidence type="ECO:0000256" key="6">
    <source>
        <dbReference type="ARBA" id="ARBA00022801"/>
    </source>
</evidence>
<dbReference type="SUPFAM" id="SSF52799">
    <property type="entry name" value="(Phosphotyrosine protein) phosphatases II"/>
    <property type="match status" value="1"/>
</dbReference>
<evidence type="ECO:0000256" key="11">
    <source>
        <dbReference type="ARBA" id="ARBA00051722"/>
    </source>
</evidence>
<evidence type="ECO:0000256" key="4">
    <source>
        <dbReference type="ARBA" id="ARBA00022729"/>
    </source>
</evidence>
<dbReference type="SMART" id="SM00194">
    <property type="entry name" value="PTPc"/>
    <property type="match status" value="1"/>
</dbReference>
<dbReference type="Pfam" id="PF00102">
    <property type="entry name" value="Y_phosphatase"/>
    <property type="match status" value="1"/>
</dbReference>
<keyword evidence="5" id="KW-0677">Repeat</keyword>
<dbReference type="EMBL" id="VSWD01000007">
    <property type="protein sequence ID" value="KAK3098725.1"/>
    <property type="molecule type" value="Genomic_DNA"/>
</dbReference>
<evidence type="ECO:0000256" key="7">
    <source>
        <dbReference type="ARBA" id="ARBA00022912"/>
    </source>
</evidence>
<name>A0AA88YBC4_PINIB</name>
<evidence type="ECO:0000256" key="8">
    <source>
        <dbReference type="ARBA" id="ARBA00022989"/>
    </source>
</evidence>
<feature type="coiled-coil region" evidence="12">
    <location>
        <begin position="1861"/>
        <end position="1888"/>
    </location>
</feature>
<dbReference type="Gene3D" id="2.60.40.10">
    <property type="entry name" value="Immunoglobulins"/>
    <property type="match status" value="11"/>
</dbReference>
<evidence type="ECO:0000256" key="2">
    <source>
        <dbReference type="ARBA" id="ARBA00013064"/>
    </source>
</evidence>
<evidence type="ECO:0000256" key="1">
    <source>
        <dbReference type="ARBA" id="ARBA00004479"/>
    </source>
</evidence>
<evidence type="ECO:0000256" key="14">
    <source>
        <dbReference type="SAM" id="Phobius"/>
    </source>
</evidence>
<feature type="domain" description="Tyrosine specific protein phosphatases" evidence="16">
    <location>
        <begin position="1571"/>
        <end position="1645"/>
    </location>
</feature>
<dbReference type="InterPro" id="IPR003961">
    <property type="entry name" value="FN3_dom"/>
</dbReference>
<keyword evidence="12" id="KW-0175">Coiled coil</keyword>
<proteinExistence type="predicted"/>
<feature type="compositionally biased region" description="Polar residues" evidence="13">
    <location>
        <begin position="2074"/>
        <end position="2084"/>
    </location>
</feature>
<feature type="region of interest" description="Disordered" evidence="13">
    <location>
        <begin position="2234"/>
        <end position="2292"/>
    </location>
</feature>